<protein>
    <submittedName>
        <fullName evidence="1">Uncharacterized protein</fullName>
    </submittedName>
</protein>
<dbReference type="EMBL" id="AOHC02000053">
    <property type="protein sequence ID" value="EMY76114.1"/>
    <property type="molecule type" value="Genomic_DNA"/>
</dbReference>
<evidence type="ECO:0000313" key="1">
    <source>
        <dbReference type="EMBL" id="EMY76114.1"/>
    </source>
</evidence>
<proteinExistence type="predicted"/>
<dbReference type="STRING" id="1218598.LEP1GSC060_3737"/>
<reference evidence="1" key="1">
    <citation type="submission" date="2013-03" db="EMBL/GenBank/DDBJ databases">
        <authorList>
            <person name="Harkins D.M."/>
            <person name="Durkin A.S."/>
            <person name="Brinkac L.M."/>
            <person name="Haft D.H."/>
            <person name="Selengut J.D."/>
            <person name="Sanka R."/>
            <person name="DePew J."/>
            <person name="Purushe J."/>
            <person name="Hartskeerl R.A."/>
            <person name="Ahmed A."/>
            <person name="van der Linden H."/>
            <person name="Goris M.G.A."/>
            <person name="Vinetz J.M."/>
            <person name="Sutton G.G."/>
            <person name="Nierman W.C."/>
            <person name="Fouts D.E."/>
        </authorList>
    </citation>
    <scope>NUCLEOTIDE SEQUENCE [LARGE SCALE GENOMIC DNA]</scope>
    <source>
        <strain evidence="1">ICFT</strain>
    </source>
</reference>
<accession>N1WG48</accession>
<organism evidence="1 2">
    <name type="scientific">Leptospira weilii serovar Ranarum str. ICFT</name>
    <dbReference type="NCBI Taxonomy" id="1218598"/>
    <lineage>
        <taxon>Bacteria</taxon>
        <taxon>Pseudomonadati</taxon>
        <taxon>Spirochaetota</taxon>
        <taxon>Spirochaetia</taxon>
        <taxon>Leptospirales</taxon>
        <taxon>Leptospiraceae</taxon>
        <taxon>Leptospira</taxon>
    </lineage>
</organism>
<evidence type="ECO:0000313" key="2">
    <source>
        <dbReference type="Proteomes" id="UP000012313"/>
    </source>
</evidence>
<sequence>MSLGLRVGAKAPQASVNPFAHKRFGNANVEKSLSLYAISKDMLDELKNKLLKSESYKSLVQEKTIADLLKNLKWNVSHGVYYPDPTINKKRELDIFCQRYFLSENASSTINLLIEVKSLSDYHLLFPPYVNRYSVSFNNIAWKGEYAPNYQPYTDVLLRHGLSKRDVTRFINKLNNLHFYNNGEESHILDLHIRPFPIDISSTFRETNSKIERGLESAVVWKAFQSLQSASEGIKKNLLEIDLKEFERNILTHQLGIYGLDKDEDVIQYLAKYNHDSGLASLNVYHPILIIESTLWKVSSNNDLKEISWIRLYEEKADPYFGFWIDIVNAKFVDEYFNMLNDYYNSEIKDMKGQIFP</sequence>
<keyword evidence="2" id="KW-1185">Reference proteome</keyword>
<gene>
    <name evidence="1" type="ORF">LEP1GSC060_3737</name>
</gene>
<dbReference type="Proteomes" id="UP000012313">
    <property type="component" value="Unassembled WGS sequence"/>
</dbReference>
<dbReference type="AlphaFoldDB" id="N1WG48"/>
<comment type="caution">
    <text evidence="1">The sequence shown here is derived from an EMBL/GenBank/DDBJ whole genome shotgun (WGS) entry which is preliminary data.</text>
</comment>
<name>N1WG48_9LEPT</name>